<proteinExistence type="predicted"/>
<organism evidence="1 2">
    <name type="scientific">Parelaphostrongylus tenuis</name>
    <name type="common">Meningeal worm</name>
    <dbReference type="NCBI Taxonomy" id="148309"/>
    <lineage>
        <taxon>Eukaryota</taxon>
        <taxon>Metazoa</taxon>
        <taxon>Ecdysozoa</taxon>
        <taxon>Nematoda</taxon>
        <taxon>Chromadorea</taxon>
        <taxon>Rhabditida</taxon>
        <taxon>Rhabditina</taxon>
        <taxon>Rhabditomorpha</taxon>
        <taxon>Strongyloidea</taxon>
        <taxon>Metastrongylidae</taxon>
        <taxon>Parelaphostrongylus</taxon>
    </lineage>
</organism>
<sequence length="74" mass="8632">MEQSREFICNLVVDEFQLVHNFQTAFNNISRAEGRQVMTTEFLVKLSRLPMGQKKVSARRLSNHFTQFMSLPVV</sequence>
<accession>A0AAD5MM59</accession>
<reference evidence="1" key="1">
    <citation type="submission" date="2021-06" db="EMBL/GenBank/DDBJ databases">
        <title>Parelaphostrongylus tenuis whole genome reference sequence.</title>
        <authorList>
            <person name="Garwood T.J."/>
            <person name="Larsen P.A."/>
            <person name="Fountain-Jones N.M."/>
            <person name="Garbe J.R."/>
            <person name="Macchietto M.G."/>
            <person name="Kania S.A."/>
            <person name="Gerhold R.W."/>
            <person name="Richards J.E."/>
            <person name="Wolf T.M."/>
        </authorList>
    </citation>
    <scope>NUCLEOTIDE SEQUENCE</scope>
    <source>
        <strain evidence="1">MNPRO001-30</strain>
        <tissue evidence="1">Meninges</tissue>
    </source>
</reference>
<gene>
    <name evidence="1" type="ORF">KIN20_020147</name>
</gene>
<dbReference type="AlphaFoldDB" id="A0AAD5MM59"/>
<protein>
    <submittedName>
        <fullName evidence="1">Uncharacterized protein</fullName>
    </submittedName>
</protein>
<name>A0AAD5MM59_PARTN</name>
<evidence type="ECO:0000313" key="1">
    <source>
        <dbReference type="EMBL" id="KAJ1361007.1"/>
    </source>
</evidence>
<keyword evidence="2" id="KW-1185">Reference proteome</keyword>
<evidence type="ECO:0000313" key="2">
    <source>
        <dbReference type="Proteomes" id="UP001196413"/>
    </source>
</evidence>
<dbReference type="Proteomes" id="UP001196413">
    <property type="component" value="Unassembled WGS sequence"/>
</dbReference>
<dbReference type="EMBL" id="JAHQIW010004073">
    <property type="protein sequence ID" value="KAJ1361007.1"/>
    <property type="molecule type" value="Genomic_DNA"/>
</dbReference>
<comment type="caution">
    <text evidence="1">The sequence shown here is derived from an EMBL/GenBank/DDBJ whole genome shotgun (WGS) entry which is preliminary data.</text>
</comment>